<name>A0ABZ0PBV9_9BACT</name>
<evidence type="ECO:0000313" key="3">
    <source>
        <dbReference type="Proteomes" id="UP001303601"/>
    </source>
</evidence>
<keyword evidence="3" id="KW-1185">Reference proteome</keyword>
<protein>
    <submittedName>
        <fullName evidence="2">Uncharacterized protein</fullName>
    </submittedName>
</protein>
<keyword evidence="1" id="KW-0175">Coiled coil</keyword>
<dbReference type="RefSeq" id="WP_140031630.1">
    <property type="nucleotide sequence ID" value="NZ_CP137845.1"/>
</dbReference>
<feature type="coiled-coil region" evidence="1">
    <location>
        <begin position="5"/>
        <end position="32"/>
    </location>
</feature>
<gene>
    <name evidence="2" type="ORF">R9B83_01515</name>
</gene>
<dbReference type="Proteomes" id="UP001303601">
    <property type="component" value="Chromosome"/>
</dbReference>
<evidence type="ECO:0000313" key="2">
    <source>
        <dbReference type="EMBL" id="WPB54222.1"/>
    </source>
</evidence>
<proteinExistence type="predicted"/>
<evidence type="ECO:0000256" key="1">
    <source>
        <dbReference type="SAM" id="Coils"/>
    </source>
</evidence>
<sequence length="120" mass="14300">MKKQNKQLLIELRNLEQKCKNDKKIIEQINKALNIRQIQEPKNAYLKSLLENFSINSNSKDFFDKLKTKLEKSEFFDYTEIDFLKNIISQIELEPKMPNANELFELNSEAKEIYNKINSK</sequence>
<organism evidence="2 3">
    <name type="scientific">Metamycoplasma equirhinis</name>
    <dbReference type="NCBI Taxonomy" id="92402"/>
    <lineage>
        <taxon>Bacteria</taxon>
        <taxon>Bacillati</taxon>
        <taxon>Mycoplasmatota</taxon>
        <taxon>Mycoplasmoidales</taxon>
        <taxon>Metamycoplasmataceae</taxon>
        <taxon>Metamycoplasma</taxon>
    </lineage>
</organism>
<dbReference type="EMBL" id="CP137845">
    <property type="protein sequence ID" value="WPB54222.1"/>
    <property type="molecule type" value="Genomic_DNA"/>
</dbReference>
<dbReference type="GeneID" id="94493548"/>
<reference evidence="2" key="1">
    <citation type="submission" date="2023-11" db="EMBL/GenBank/DDBJ databases">
        <title>Completed genome sequence of Mycoplasma equirhinis type strain M432/72.</title>
        <authorList>
            <person name="Spergser J."/>
        </authorList>
    </citation>
    <scope>NUCLEOTIDE SEQUENCE [LARGE SCALE GENOMIC DNA]</scope>
    <source>
        <strain evidence="2">M432/72</strain>
    </source>
</reference>
<accession>A0ABZ0PBV9</accession>